<dbReference type="RefSeq" id="WP_065493965.1">
    <property type="nucleotide sequence ID" value="NZ_CP009113.1"/>
</dbReference>
<keyword evidence="1" id="KW-0614">Plasmid</keyword>
<evidence type="ECO:0000313" key="1">
    <source>
        <dbReference type="EMBL" id="ANS32679.1"/>
    </source>
</evidence>
<dbReference type="Proteomes" id="UP000186108">
    <property type="component" value="Plasmid pR1CP2"/>
</dbReference>
<dbReference type="PATRIC" id="fig|37919.13.peg.8529"/>
<name>A0A1B1KJ94_RHOOP</name>
<dbReference type="AlphaFoldDB" id="A0A1B1KJ94"/>
<reference evidence="1 2" key="1">
    <citation type="submission" date="2014-07" db="EMBL/GenBank/DDBJ databases">
        <authorList>
            <person name="Zhang J.E."/>
            <person name="Yang H."/>
            <person name="Guo J."/>
            <person name="Deng Z."/>
            <person name="Luo H."/>
            <person name="Luo M."/>
            <person name="Zhao B."/>
        </authorList>
    </citation>
    <scope>NUCLEOTIDE SEQUENCE [LARGE SCALE GENOMIC DNA]</scope>
    <source>
        <strain evidence="1 2">1CP</strain>
        <plasmid evidence="2">Plasmid pr1cp2</plasmid>
    </source>
</reference>
<proteinExistence type="predicted"/>
<organism evidence="1 2">
    <name type="scientific">Rhodococcus opacus</name>
    <name type="common">Nocardia opaca</name>
    <dbReference type="NCBI Taxonomy" id="37919"/>
    <lineage>
        <taxon>Bacteria</taxon>
        <taxon>Bacillati</taxon>
        <taxon>Actinomycetota</taxon>
        <taxon>Actinomycetes</taxon>
        <taxon>Mycobacteriales</taxon>
        <taxon>Nocardiaceae</taxon>
        <taxon>Rhodococcus</taxon>
    </lineage>
</organism>
<accession>A0A1B1KJ94</accession>
<evidence type="ECO:0000313" key="2">
    <source>
        <dbReference type="Proteomes" id="UP000186108"/>
    </source>
</evidence>
<geneLocation type="plasmid" evidence="2">
    <name>pr1cp2</name>
</geneLocation>
<gene>
    <name evidence="1" type="ORF">R1CP_40495</name>
</gene>
<dbReference type="EMBL" id="CP009113">
    <property type="protein sequence ID" value="ANS32679.1"/>
    <property type="molecule type" value="Genomic_DNA"/>
</dbReference>
<sequence>MSIDQPVHTDDERDAFQLHESGLTWTQIAHEIGCTEATAQSFAAAYQQRTDTAAAETQIPLF</sequence>
<protein>
    <submittedName>
        <fullName evidence="1">Uncharacterized protein</fullName>
    </submittedName>
</protein>